<protein>
    <submittedName>
        <fullName evidence="7">Iron-siderophore ABC transporter substrate-binding protein</fullName>
    </submittedName>
</protein>
<evidence type="ECO:0000256" key="4">
    <source>
        <dbReference type="ARBA" id="ARBA00022729"/>
    </source>
</evidence>
<dbReference type="PANTHER" id="PTHR30532">
    <property type="entry name" value="IRON III DICITRATE-BINDING PERIPLASMIC PROTEIN"/>
    <property type="match status" value="1"/>
</dbReference>
<proteinExistence type="inferred from homology"/>
<evidence type="ECO:0000313" key="8">
    <source>
        <dbReference type="Proteomes" id="UP000654482"/>
    </source>
</evidence>
<evidence type="ECO:0000256" key="1">
    <source>
        <dbReference type="ARBA" id="ARBA00004196"/>
    </source>
</evidence>
<evidence type="ECO:0000259" key="6">
    <source>
        <dbReference type="PROSITE" id="PS50983"/>
    </source>
</evidence>
<dbReference type="SUPFAM" id="SSF53807">
    <property type="entry name" value="Helical backbone' metal receptor"/>
    <property type="match status" value="1"/>
</dbReference>
<keyword evidence="8" id="KW-1185">Reference proteome</keyword>
<comment type="subcellular location">
    <subcellularLocation>
        <location evidence="1">Cell envelope</location>
    </subcellularLocation>
</comment>
<dbReference type="GO" id="GO:1901678">
    <property type="term" value="P:iron coordination entity transport"/>
    <property type="evidence" value="ECO:0007669"/>
    <property type="project" value="UniProtKB-ARBA"/>
</dbReference>
<evidence type="ECO:0000313" key="7">
    <source>
        <dbReference type="EMBL" id="MBE9117719.1"/>
    </source>
</evidence>
<dbReference type="RefSeq" id="WP_194030805.1">
    <property type="nucleotide sequence ID" value="NZ_JADEWZ010000029.1"/>
</dbReference>
<dbReference type="PANTHER" id="PTHR30532:SF24">
    <property type="entry name" value="FERRIC ENTEROBACTIN-BINDING PERIPLASMIC PROTEIN FEPB"/>
    <property type="match status" value="1"/>
</dbReference>
<evidence type="ECO:0000256" key="3">
    <source>
        <dbReference type="ARBA" id="ARBA00022448"/>
    </source>
</evidence>
<keyword evidence="5" id="KW-0175">Coiled coil</keyword>
<evidence type="ECO:0000256" key="5">
    <source>
        <dbReference type="SAM" id="Coils"/>
    </source>
</evidence>
<dbReference type="AlphaFoldDB" id="A0A8J7E2Q5"/>
<accession>A0A8J7E2Q5</accession>
<dbReference type="Proteomes" id="UP000654482">
    <property type="component" value="Unassembled WGS sequence"/>
</dbReference>
<dbReference type="CDD" id="cd01146">
    <property type="entry name" value="FhuD"/>
    <property type="match status" value="1"/>
</dbReference>
<evidence type="ECO:0000256" key="2">
    <source>
        <dbReference type="ARBA" id="ARBA00008814"/>
    </source>
</evidence>
<name>A0A8J7E2Q5_9CYAN</name>
<feature type="domain" description="Fe/B12 periplasmic-binding" evidence="6">
    <location>
        <begin position="87"/>
        <end position="355"/>
    </location>
</feature>
<comment type="caution">
    <text evidence="7">The sequence shown here is derived from an EMBL/GenBank/DDBJ whole genome shotgun (WGS) entry which is preliminary data.</text>
</comment>
<keyword evidence="3" id="KW-0813">Transport</keyword>
<comment type="similarity">
    <text evidence="2">Belongs to the bacterial solute-binding protein 8 family.</text>
</comment>
<gene>
    <name evidence="7" type="ORF">IQ249_17620</name>
</gene>
<dbReference type="EMBL" id="JADEWZ010000029">
    <property type="protein sequence ID" value="MBE9117719.1"/>
    <property type="molecule type" value="Genomic_DNA"/>
</dbReference>
<feature type="coiled-coil region" evidence="5">
    <location>
        <begin position="199"/>
        <end position="226"/>
    </location>
</feature>
<dbReference type="InterPro" id="IPR002491">
    <property type="entry name" value="ABC_transptr_periplasmic_BD"/>
</dbReference>
<organism evidence="7 8">
    <name type="scientific">Lusitaniella coriacea LEGE 07157</name>
    <dbReference type="NCBI Taxonomy" id="945747"/>
    <lineage>
        <taxon>Bacteria</taxon>
        <taxon>Bacillati</taxon>
        <taxon>Cyanobacteriota</taxon>
        <taxon>Cyanophyceae</taxon>
        <taxon>Spirulinales</taxon>
        <taxon>Lusitaniellaceae</taxon>
        <taxon>Lusitaniella</taxon>
    </lineage>
</organism>
<sequence>MKALHSSRHHPLTASLRHRVSVSISPYQSWIHKLKFTLLALLTACLVVACGNPTPPANVNAARSPAGECQVIQHELGETTVCGTPKKIVALGLNPLDVLLSLEVQPAGFADVIQLHRGEFDNPSQQIPYLGEYVTSKPANIGSSRQPSFEALAQLQPDLILAMYGPANNDQYEKLSQIAPTLFVPSLSLRDWQESIQMVAKAIDREQKAKAVIETYEQQLADARSDLAPAVVEHPKILLLAATKLDKIALFDEAEYSGGLLKELGFEVLTIPELKGEERTRRTNVSLEAIAQLNPDTIIVQGYNLDLKKLIAHKIGLNLGKKGGKLGLHQVSHIQTAWQESALAQSMEASKRDRV</sequence>
<keyword evidence="4" id="KW-0732">Signal</keyword>
<reference evidence="7" key="1">
    <citation type="submission" date="2020-10" db="EMBL/GenBank/DDBJ databases">
        <authorList>
            <person name="Castelo-Branco R."/>
            <person name="Eusebio N."/>
            <person name="Adriana R."/>
            <person name="Vieira A."/>
            <person name="Brugerolle De Fraissinette N."/>
            <person name="Rezende De Castro R."/>
            <person name="Schneider M.P."/>
            <person name="Vasconcelos V."/>
            <person name="Leao P.N."/>
        </authorList>
    </citation>
    <scope>NUCLEOTIDE SEQUENCE</scope>
    <source>
        <strain evidence="7">LEGE 07157</strain>
    </source>
</reference>
<dbReference type="InterPro" id="IPR051313">
    <property type="entry name" value="Bact_iron-sidero_bind"/>
</dbReference>
<dbReference type="Gene3D" id="3.40.50.1980">
    <property type="entry name" value="Nitrogenase molybdenum iron protein domain"/>
    <property type="match status" value="2"/>
</dbReference>
<dbReference type="PROSITE" id="PS50983">
    <property type="entry name" value="FE_B12_PBP"/>
    <property type="match status" value="1"/>
</dbReference>
<dbReference type="GO" id="GO:0030288">
    <property type="term" value="C:outer membrane-bounded periplasmic space"/>
    <property type="evidence" value="ECO:0007669"/>
    <property type="project" value="TreeGrafter"/>
</dbReference>
<dbReference type="Pfam" id="PF01497">
    <property type="entry name" value="Peripla_BP_2"/>
    <property type="match status" value="1"/>
</dbReference>